<protein>
    <submittedName>
        <fullName evidence="2">Uncharacterized protein</fullName>
    </submittedName>
</protein>
<name>A0A2W5UPS0_9BACT</name>
<sequence length="354" mass="34629">MVTVALCLLLTAAPEEAGRELSLVPSTAALAANNFDSLPPPPPQVSDDRRVQQFVGALAGGVVGLGAGFALIGLGDAFPTGCFPGGACLNFFHGAAGTLTPLLSLVGAFAGFQVMGGDGSLLTTAVAMAPAAVIGLMLITIAMEAGAVTPLDFMPYAIGAGAFLIGGAALSLHLRSVQLSSLGGAASWGGASGARVALTSLVSLLTVGASVVLTSLLTAALIWPLQAAGAVIAGAGGVALSVASVFTIYGTHRALNGRGSAGAAFAGLGVALAASGAAFAFFIANGSTAGVFSPLPSTSSGILMVELAIIAGTFFPMLALEWSHTNAVKSSLPGVTFGAAPLREGGMVSASLRF</sequence>
<comment type="caution">
    <text evidence="2">The sequence shown here is derived from an EMBL/GenBank/DDBJ whole genome shotgun (WGS) entry which is preliminary data.</text>
</comment>
<keyword evidence="1" id="KW-0812">Transmembrane</keyword>
<proteinExistence type="predicted"/>
<keyword evidence="1" id="KW-0472">Membrane</keyword>
<dbReference type="EMBL" id="QFQP01000015">
    <property type="protein sequence ID" value="PZR11038.1"/>
    <property type="molecule type" value="Genomic_DNA"/>
</dbReference>
<keyword evidence="1" id="KW-1133">Transmembrane helix</keyword>
<dbReference type="AlphaFoldDB" id="A0A2W5UPS0"/>
<feature type="transmembrane region" description="Helical" evidence="1">
    <location>
        <begin position="121"/>
        <end position="141"/>
    </location>
</feature>
<gene>
    <name evidence="2" type="ORF">DI536_18020</name>
</gene>
<feature type="transmembrane region" description="Helical" evidence="1">
    <location>
        <begin position="55"/>
        <end position="74"/>
    </location>
</feature>
<evidence type="ECO:0000313" key="3">
    <source>
        <dbReference type="Proteomes" id="UP000249061"/>
    </source>
</evidence>
<feature type="transmembrane region" description="Helical" evidence="1">
    <location>
        <begin position="261"/>
        <end position="282"/>
    </location>
</feature>
<dbReference type="Proteomes" id="UP000249061">
    <property type="component" value="Unassembled WGS sequence"/>
</dbReference>
<feature type="transmembrane region" description="Helical" evidence="1">
    <location>
        <begin position="153"/>
        <end position="175"/>
    </location>
</feature>
<evidence type="ECO:0000256" key="1">
    <source>
        <dbReference type="SAM" id="Phobius"/>
    </source>
</evidence>
<accession>A0A2W5UPS0</accession>
<feature type="transmembrane region" description="Helical" evidence="1">
    <location>
        <begin position="302"/>
        <end position="320"/>
    </location>
</feature>
<organism evidence="2 3">
    <name type="scientific">Archangium gephyra</name>
    <dbReference type="NCBI Taxonomy" id="48"/>
    <lineage>
        <taxon>Bacteria</taxon>
        <taxon>Pseudomonadati</taxon>
        <taxon>Myxococcota</taxon>
        <taxon>Myxococcia</taxon>
        <taxon>Myxococcales</taxon>
        <taxon>Cystobacterineae</taxon>
        <taxon>Archangiaceae</taxon>
        <taxon>Archangium</taxon>
    </lineage>
</organism>
<feature type="transmembrane region" description="Helical" evidence="1">
    <location>
        <begin position="196"/>
        <end position="223"/>
    </location>
</feature>
<reference evidence="2 3" key="1">
    <citation type="submission" date="2017-08" db="EMBL/GenBank/DDBJ databases">
        <title>Infants hospitalized years apart are colonized by the same room-sourced microbial strains.</title>
        <authorList>
            <person name="Brooks B."/>
            <person name="Olm M.R."/>
            <person name="Firek B.A."/>
            <person name="Baker R."/>
            <person name="Thomas B.C."/>
            <person name="Morowitz M.J."/>
            <person name="Banfield J.F."/>
        </authorList>
    </citation>
    <scope>NUCLEOTIDE SEQUENCE [LARGE SCALE GENOMIC DNA]</scope>
    <source>
        <strain evidence="2">S2_003_000_R2_14</strain>
    </source>
</reference>
<evidence type="ECO:0000313" key="2">
    <source>
        <dbReference type="EMBL" id="PZR11038.1"/>
    </source>
</evidence>
<feature type="transmembrane region" description="Helical" evidence="1">
    <location>
        <begin position="229"/>
        <end position="249"/>
    </location>
</feature>